<dbReference type="AlphaFoldDB" id="B2VAU3"/>
<evidence type="ECO:0000259" key="1">
    <source>
        <dbReference type="Pfam" id="PF01464"/>
    </source>
</evidence>
<dbReference type="Pfam" id="PF01464">
    <property type="entry name" value="SLT"/>
    <property type="match status" value="1"/>
</dbReference>
<geneLocation type="plasmid" evidence="2 3">
    <name>pET35</name>
</geneLocation>
<feature type="domain" description="Transglycosylase SLT" evidence="1">
    <location>
        <begin position="17"/>
        <end position="115"/>
    </location>
</feature>
<dbReference type="InterPro" id="IPR008258">
    <property type="entry name" value="Transglycosylase_SLT_dom_1"/>
</dbReference>
<dbReference type="KEGG" id="eta:ETA_pET350040"/>
<evidence type="ECO:0000313" key="2">
    <source>
        <dbReference type="EMBL" id="CAO94804.1"/>
    </source>
</evidence>
<proteinExistence type="predicted"/>
<keyword evidence="3" id="KW-1185">Reference proteome</keyword>
<dbReference type="SUPFAM" id="SSF53955">
    <property type="entry name" value="Lysozyme-like"/>
    <property type="match status" value="1"/>
</dbReference>
<dbReference type="HOGENOM" id="CLU_076837_2_1_6"/>
<keyword evidence="2" id="KW-0614">Plasmid</keyword>
<dbReference type="Proteomes" id="UP000001726">
    <property type="component" value="Plasmid pET35"/>
</dbReference>
<name>B2VAU3_ERWT9</name>
<gene>
    <name evidence="2" type="primary">traB</name>
    <name evidence="2" type="ordered locus">ETA_pET350040</name>
</gene>
<dbReference type="RefSeq" id="WP_012443161.1">
    <property type="nucleotide sequence ID" value="NC_010696.1"/>
</dbReference>
<protein>
    <submittedName>
        <fullName evidence="2">Conjugal transfer protein TraB</fullName>
    </submittedName>
</protein>
<accession>B2VAU3</accession>
<sequence>MVLTTAALAGLLMQCGGNVDPVTLKTIFSVESGFNPYVVANVTKETSHYFKNENEAIHFVNELASKGEKYSAGLGQIYVGNFKSYGLTNETVFDFCKNIKVASQIFEKCYYRALESGKYPDEQDALRAAASCYYSNNFTRGFKKEKDGMSYVDRSNKAVNKIYAVPAMKPVTGSGENEVSTQSVTMRRGVVFQKPEENQVADINTGTVKQTQPKAAWDVFNDFSK</sequence>
<dbReference type="eggNOG" id="COG0741">
    <property type="taxonomic scope" value="Bacteria"/>
</dbReference>
<dbReference type="InterPro" id="IPR023346">
    <property type="entry name" value="Lysozyme-like_dom_sf"/>
</dbReference>
<evidence type="ECO:0000313" key="3">
    <source>
        <dbReference type="Proteomes" id="UP000001726"/>
    </source>
</evidence>
<organism evidence="2 3">
    <name type="scientific">Erwinia tasmaniensis (strain DSM 17950 / CFBP 7177 / CIP 109463 / NCPPB 4357 / Et1/99)</name>
    <dbReference type="NCBI Taxonomy" id="465817"/>
    <lineage>
        <taxon>Bacteria</taxon>
        <taxon>Pseudomonadati</taxon>
        <taxon>Pseudomonadota</taxon>
        <taxon>Gammaproteobacteria</taxon>
        <taxon>Enterobacterales</taxon>
        <taxon>Erwiniaceae</taxon>
        <taxon>Erwinia</taxon>
    </lineage>
</organism>
<dbReference type="OrthoDB" id="8565485at2"/>
<dbReference type="CDD" id="cd16892">
    <property type="entry name" value="LT_VirB1-like"/>
    <property type="match status" value="1"/>
</dbReference>
<dbReference type="EMBL" id="CU468130">
    <property type="protein sequence ID" value="CAO94804.1"/>
    <property type="molecule type" value="Genomic_DNA"/>
</dbReference>
<dbReference type="Gene3D" id="1.10.530.10">
    <property type="match status" value="1"/>
</dbReference>
<reference evidence="2 3" key="1">
    <citation type="journal article" date="2008" name="Environ. Microbiol.">
        <title>The genome of Erwinia tasmaniensis strain Et1/99, a non-pathogenic bacterium in the genus Erwinia.</title>
        <authorList>
            <person name="Kube M."/>
            <person name="Migdoll A.M."/>
            <person name="Mueller I."/>
            <person name="Kuhl H."/>
            <person name="Beck A."/>
            <person name="Reinhardt R."/>
            <person name="Geider K."/>
        </authorList>
    </citation>
    <scope>NUCLEOTIDE SEQUENCE [LARGE SCALE GENOMIC DNA]</scope>
    <source>
        <strain evidence="3">DSM 17950 / CFBP 7177 / CIP 109463 / NCPPB 4357 / Et1/99</strain>
        <plasmid evidence="3">pET35</plasmid>
    </source>
</reference>